<evidence type="ECO:0000259" key="6">
    <source>
        <dbReference type="Pfam" id="PF03721"/>
    </source>
</evidence>
<evidence type="ECO:0000256" key="2">
    <source>
        <dbReference type="ARBA" id="ARBA00006601"/>
    </source>
</evidence>
<dbReference type="UniPathway" id="UPA00038">
    <property type="reaction ID" value="UER00491"/>
</dbReference>
<comment type="caution">
    <text evidence="7">The sequence shown here is derived from an EMBL/GenBank/DDBJ whole genome shotgun (WGS) entry which is preliminary data.</text>
</comment>
<dbReference type="Pfam" id="PF03721">
    <property type="entry name" value="UDPG_MGDP_dh_N"/>
    <property type="match status" value="1"/>
</dbReference>
<dbReference type="InterPro" id="IPR028357">
    <property type="entry name" value="UDPglc_DH_bac"/>
</dbReference>
<dbReference type="PANTHER" id="PTHR43750:SF3">
    <property type="entry name" value="UDP-GLUCOSE 6-DEHYDROGENASE TUAD"/>
    <property type="match status" value="1"/>
</dbReference>
<evidence type="ECO:0000256" key="3">
    <source>
        <dbReference type="ARBA" id="ARBA00012954"/>
    </source>
</evidence>
<dbReference type="PIRSF" id="PIRSF000124">
    <property type="entry name" value="UDPglc_GDPman_dh"/>
    <property type="match status" value="1"/>
</dbReference>
<comment type="catalytic activity">
    <reaction evidence="4">
        <text>UDP-alpha-D-glucose + 2 NAD(+) + H2O = UDP-alpha-D-glucuronate + 2 NADH + 3 H(+)</text>
        <dbReference type="Rhea" id="RHEA:23596"/>
        <dbReference type="ChEBI" id="CHEBI:15377"/>
        <dbReference type="ChEBI" id="CHEBI:15378"/>
        <dbReference type="ChEBI" id="CHEBI:57540"/>
        <dbReference type="ChEBI" id="CHEBI:57945"/>
        <dbReference type="ChEBI" id="CHEBI:58052"/>
        <dbReference type="ChEBI" id="CHEBI:58885"/>
        <dbReference type="EC" id="1.1.1.22"/>
    </reaction>
</comment>
<protein>
    <recommendedName>
        <fullName evidence="3">UDP-glucose 6-dehydrogenase</fullName>
        <ecNumber evidence="3">1.1.1.22</ecNumber>
    </recommendedName>
</protein>
<dbReference type="SUPFAM" id="SSF48179">
    <property type="entry name" value="6-phosphogluconate dehydrogenase C-terminal domain-like"/>
    <property type="match status" value="1"/>
</dbReference>
<sequence>MINVKIGIVGLGYVGLVTAVSLASVGNDVVGIDIDADRINELSEGKISIYEPNLKELFIENRDKLTFSTEYEKLSDIDFVFIIVPTPTVEGKINLNYVFKAAESIKDVNKNAIAIIKSTVVPGTAKQIKNKTGLEVISNPEFTKEGTAIYDTLHPDRVVIGGGTADAINEVWNIWSFTDAPVIKTTNENAELIKYASNAFLATKISFINEIANLCEKIPGADVDVIATGMGLDKRIAPYFLKAGIGFGGSCFPKDTKAIISYAEELGVQLGIIEAAVKANEDRINRIADMIKEKAKGTGRVSVGILGIAFKDN</sequence>
<dbReference type="InterPro" id="IPR036291">
    <property type="entry name" value="NAD(P)-bd_dom_sf"/>
</dbReference>
<name>T1B2X8_9ZZZZ</name>
<feature type="domain" description="UDP-glucose/GDP-mannose dehydrogenase N-terminal" evidence="6">
    <location>
        <begin position="5"/>
        <end position="167"/>
    </location>
</feature>
<dbReference type="GO" id="GO:0051287">
    <property type="term" value="F:NAD binding"/>
    <property type="evidence" value="ECO:0007669"/>
    <property type="project" value="InterPro"/>
</dbReference>
<feature type="non-terminal residue" evidence="7">
    <location>
        <position position="313"/>
    </location>
</feature>
<comment type="similarity">
    <text evidence="2">Belongs to the UDP-glucose/GDP-mannose dehydrogenase family.</text>
</comment>
<comment type="pathway">
    <text evidence="1">Nucleotide-sugar biosynthesis; UDP-alpha-D-glucuronate biosynthesis; UDP-alpha-D-glucuronate from UDP-alpha-D-glucose: step 1/1.</text>
</comment>
<dbReference type="InterPro" id="IPR008927">
    <property type="entry name" value="6-PGluconate_DH-like_C_sf"/>
</dbReference>
<organism evidence="7">
    <name type="scientific">mine drainage metagenome</name>
    <dbReference type="NCBI Taxonomy" id="410659"/>
    <lineage>
        <taxon>unclassified sequences</taxon>
        <taxon>metagenomes</taxon>
        <taxon>ecological metagenomes</taxon>
    </lineage>
</organism>
<dbReference type="InterPro" id="IPR014026">
    <property type="entry name" value="UDP-Glc/GDP-Man_DH_dimer"/>
</dbReference>
<reference evidence="7" key="1">
    <citation type="submission" date="2013-08" db="EMBL/GenBank/DDBJ databases">
        <authorList>
            <person name="Mendez C."/>
            <person name="Richter M."/>
            <person name="Ferrer M."/>
            <person name="Sanchez J."/>
        </authorList>
    </citation>
    <scope>NUCLEOTIDE SEQUENCE</scope>
</reference>
<dbReference type="Pfam" id="PF00984">
    <property type="entry name" value="UDPG_MGDP_dh"/>
    <property type="match status" value="1"/>
</dbReference>
<gene>
    <name evidence="7" type="ORF">B2A_07883</name>
</gene>
<dbReference type="PIRSF" id="PIRSF500134">
    <property type="entry name" value="UDPglc_DH_bac"/>
    <property type="match status" value="1"/>
</dbReference>
<dbReference type="GO" id="GO:0006065">
    <property type="term" value="P:UDP-glucuronate biosynthetic process"/>
    <property type="evidence" value="ECO:0007669"/>
    <property type="project" value="UniProtKB-UniPathway"/>
</dbReference>
<evidence type="ECO:0000256" key="1">
    <source>
        <dbReference type="ARBA" id="ARBA00004701"/>
    </source>
</evidence>
<dbReference type="NCBIfam" id="TIGR03026">
    <property type="entry name" value="NDP-sugDHase"/>
    <property type="match status" value="1"/>
</dbReference>
<dbReference type="GO" id="GO:0000271">
    <property type="term" value="P:polysaccharide biosynthetic process"/>
    <property type="evidence" value="ECO:0007669"/>
    <property type="project" value="InterPro"/>
</dbReference>
<dbReference type="PANTHER" id="PTHR43750">
    <property type="entry name" value="UDP-GLUCOSE 6-DEHYDROGENASE TUAD"/>
    <property type="match status" value="1"/>
</dbReference>
<evidence type="ECO:0000256" key="4">
    <source>
        <dbReference type="ARBA" id="ARBA00047473"/>
    </source>
</evidence>
<accession>T1B2X8</accession>
<evidence type="ECO:0000259" key="5">
    <source>
        <dbReference type="Pfam" id="PF00984"/>
    </source>
</evidence>
<dbReference type="SUPFAM" id="SSF51735">
    <property type="entry name" value="NAD(P)-binding Rossmann-fold domains"/>
    <property type="match status" value="1"/>
</dbReference>
<proteinExistence type="inferred from homology"/>
<dbReference type="InterPro" id="IPR001732">
    <property type="entry name" value="UDP-Glc/GDP-Man_DH_N"/>
</dbReference>
<feature type="domain" description="UDP-glucose/GDP-mannose dehydrogenase dimerisation" evidence="5">
    <location>
        <begin position="188"/>
        <end position="281"/>
    </location>
</feature>
<evidence type="ECO:0000313" key="7">
    <source>
        <dbReference type="EMBL" id="EQD48710.1"/>
    </source>
</evidence>
<dbReference type="EC" id="1.1.1.22" evidence="3"/>
<dbReference type="GO" id="GO:0003979">
    <property type="term" value="F:UDP-glucose 6-dehydrogenase activity"/>
    <property type="evidence" value="ECO:0007669"/>
    <property type="project" value="UniProtKB-EC"/>
</dbReference>
<dbReference type="InterPro" id="IPR017476">
    <property type="entry name" value="UDP-Glc/GDP-Man"/>
</dbReference>
<dbReference type="EMBL" id="AUZZ01005670">
    <property type="protein sequence ID" value="EQD48710.1"/>
    <property type="molecule type" value="Genomic_DNA"/>
</dbReference>
<dbReference type="Gene3D" id="1.20.5.100">
    <property type="entry name" value="Cytochrome c1, transmembrane anchor, C-terminal"/>
    <property type="match status" value="1"/>
</dbReference>
<reference evidence="7" key="2">
    <citation type="journal article" date="2014" name="ISME J.">
        <title>Microbial stratification in low pH oxic and suboxic macroscopic growths along an acid mine drainage.</title>
        <authorList>
            <person name="Mendez-Garcia C."/>
            <person name="Mesa V."/>
            <person name="Sprenger R.R."/>
            <person name="Richter M."/>
            <person name="Diez M.S."/>
            <person name="Solano J."/>
            <person name="Bargiela R."/>
            <person name="Golyshina O.V."/>
            <person name="Manteca A."/>
            <person name="Ramos J.L."/>
            <person name="Gallego J.R."/>
            <person name="Llorente I."/>
            <person name="Martins Dos Santos V.A."/>
            <person name="Jensen O.N."/>
            <person name="Pelaez A.I."/>
            <person name="Sanchez J."/>
            <person name="Ferrer M."/>
        </authorList>
    </citation>
    <scope>NUCLEOTIDE SEQUENCE</scope>
</reference>
<dbReference type="AlphaFoldDB" id="T1B2X8"/>
<dbReference type="Gene3D" id="3.40.50.720">
    <property type="entry name" value="NAD(P)-binding Rossmann-like Domain"/>
    <property type="match status" value="2"/>
</dbReference>